<protein>
    <recommendedName>
        <fullName evidence="3">AB hydrolase-1 domain-containing protein</fullName>
    </recommendedName>
</protein>
<feature type="compositionally biased region" description="Basic residues" evidence="2">
    <location>
        <begin position="294"/>
        <end position="306"/>
    </location>
</feature>
<dbReference type="Pfam" id="PF00561">
    <property type="entry name" value="Abhydrolase_1"/>
    <property type="match status" value="1"/>
</dbReference>
<dbReference type="SUPFAM" id="SSF53474">
    <property type="entry name" value="alpha/beta-Hydrolases"/>
    <property type="match status" value="1"/>
</dbReference>
<dbReference type="Proteomes" id="UP000000768">
    <property type="component" value="Chromosome 9"/>
</dbReference>
<dbReference type="InterPro" id="IPR000073">
    <property type="entry name" value="AB_hydrolase_1"/>
</dbReference>
<dbReference type="Gramene" id="KXG22669">
    <property type="protein sequence ID" value="KXG22669"/>
    <property type="gene ID" value="SORBI_3009G254600"/>
</dbReference>
<organism evidence="4 5">
    <name type="scientific">Sorghum bicolor</name>
    <name type="common">Sorghum</name>
    <name type="synonym">Sorghum vulgare</name>
    <dbReference type="NCBI Taxonomy" id="4558"/>
    <lineage>
        <taxon>Eukaryota</taxon>
        <taxon>Viridiplantae</taxon>
        <taxon>Streptophyta</taxon>
        <taxon>Embryophyta</taxon>
        <taxon>Tracheophyta</taxon>
        <taxon>Spermatophyta</taxon>
        <taxon>Magnoliopsida</taxon>
        <taxon>Liliopsida</taxon>
        <taxon>Poales</taxon>
        <taxon>Poaceae</taxon>
        <taxon>PACMAD clade</taxon>
        <taxon>Panicoideae</taxon>
        <taxon>Andropogonodae</taxon>
        <taxon>Andropogoneae</taxon>
        <taxon>Sorghinae</taxon>
        <taxon>Sorghum</taxon>
    </lineage>
</organism>
<dbReference type="eggNOG" id="ENOG502QUXK">
    <property type="taxonomic scope" value="Eukaryota"/>
</dbReference>
<dbReference type="FunCoup" id="A0A1B6PA69">
    <property type="interactions" value="1"/>
</dbReference>
<evidence type="ECO:0000313" key="5">
    <source>
        <dbReference type="Proteomes" id="UP000000768"/>
    </source>
</evidence>
<keyword evidence="5" id="KW-1185">Reference proteome</keyword>
<dbReference type="PANTHER" id="PTHR43039">
    <property type="entry name" value="ESTERASE-RELATED"/>
    <property type="match status" value="1"/>
</dbReference>
<reference evidence="5" key="2">
    <citation type="journal article" date="2018" name="Plant J.">
        <title>The Sorghum bicolor reference genome: improved assembly, gene annotations, a transcriptome atlas, and signatures of genome organization.</title>
        <authorList>
            <person name="McCormick R.F."/>
            <person name="Truong S.K."/>
            <person name="Sreedasyam A."/>
            <person name="Jenkins J."/>
            <person name="Shu S."/>
            <person name="Sims D."/>
            <person name="Kennedy M."/>
            <person name="Amirebrahimi M."/>
            <person name="Weers B.D."/>
            <person name="McKinley B."/>
            <person name="Mattison A."/>
            <person name="Morishige D.T."/>
            <person name="Grimwood J."/>
            <person name="Schmutz J."/>
            <person name="Mullet J.E."/>
        </authorList>
    </citation>
    <scope>NUCLEOTIDE SEQUENCE [LARGE SCALE GENOMIC DNA]</scope>
    <source>
        <strain evidence="5">cv. BTx623</strain>
    </source>
</reference>
<feature type="compositionally biased region" description="Low complexity" evidence="2">
    <location>
        <begin position="243"/>
        <end position="261"/>
    </location>
</feature>
<evidence type="ECO:0000256" key="1">
    <source>
        <dbReference type="ARBA" id="ARBA00008645"/>
    </source>
</evidence>
<dbReference type="InterPro" id="IPR029058">
    <property type="entry name" value="AB_hydrolase_fold"/>
</dbReference>
<accession>A0A1B6PA69</accession>
<evidence type="ECO:0000256" key="2">
    <source>
        <dbReference type="SAM" id="MobiDB-lite"/>
    </source>
</evidence>
<name>A0A1B6PA69_SORBI</name>
<feature type="region of interest" description="Disordered" evidence="2">
    <location>
        <begin position="283"/>
        <end position="306"/>
    </location>
</feature>
<proteinExistence type="inferred from homology"/>
<feature type="compositionally biased region" description="Basic residues" evidence="2">
    <location>
        <begin position="193"/>
        <end position="209"/>
    </location>
</feature>
<comment type="similarity">
    <text evidence="1">Belongs to the AB hydrolase superfamily.</text>
</comment>
<feature type="region of interest" description="Disordered" evidence="2">
    <location>
        <begin position="183"/>
        <end position="261"/>
    </location>
</feature>
<dbReference type="Gene3D" id="3.40.50.1820">
    <property type="entry name" value="alpha/beta hydrolase"/>
    <property type="match status" value="1"/>
</dbReference>
<feature type="domain" description="AB hydrolase-1" evidence="3">
    <location>
        <begin position="16"/>
        <end position="119"/>
    </location>
</feature>
<dbReference type="OMA" id="WCANAKE"/>
<dbReference type="EMBL" id="CM000768">
    <property type="protein sequence ID" value="KXG22669.1"/>
    <property type="molecule type" value="Genomic_DNA"/>
</dbReference>
<sequence>MRWCANAKEVGGGDTTVVLAHGYGANQSLWDKLLPALSEHHRVILFDWDFTGAGDDEEAGRYTFGRFADDLIALMDDKGVRGAVVVGHSMSAMAACIASVRRPDLFAHLVLLCASPRYLDSPEEGYVGGFDRKSIDGILEAMSSDFGAWAKGFVAAAAAGDQSAVPSLEQSFLSMHPGVALNVARPDDLPGRPARRPRRRGRSVHRRPGGGRLRGAPRRGGVHEAQDDELPGGGGGGHRLRRPLPAARRAAAAARRAPARAPAYWRRAHRRCLCCGGGRGGGSEEELAGGGSGRRWHRCHGLSRKR</sequence>
<gene>
    <name evidence="4" type="ORF">SORBI_3009G254600</name>
</gene>
<evidence type="ECO:0000259" key="3">
    <source>
        <dbReference type="Pfam" id="PF00561"/>
    </source>
</evidence>
<evidence type="ECO:0000313" key="4">
    <source>
        <dbReference type="EMBL" id="KXG22669.1"/>
    </source>
</evidence>
<dbReference type="InParanoid" id="A0A1B6PA69"/>
<dbReference type="AlphaFoldDB" id="A0A1B6PA69"/>
<reference evidence="4 5" key="1">
    <citation type="journal article" date="2009" name="Nature">
        <title>The Sorghum bicolor genome and the diversification of grasses.</title>
        <authorList>
            <person name="Paterson A.H."/>
            <person name="Bowers J.E."/>
            <person name="Bruggmann R."/>
            <person name="Dubchak I."/>
            <person name="Grimwood J."/>
            <person name="Gundlach H."/>
            <person name="Haberer G."/>
            <person name="Hellsten U."/>
            <person name="Mitros T."/>
            <person name="Poliakov A."/>
            <person name="Schmutz J."/>
            <person name="Spannagl M."/>
            <person name="Tang H."/>
            <person name="Wang X."/>
            <person name="Wicker T."/>
            <person name="Bharti A.K."/>
            <person name="Chapman J."/>
            <person name="Feltus F.A."/>
            <person name="Gowik U."/>
            <person name="Grigoriev I.V."/>
            <person name="Lyons E."/>
            <person name="Maher C.A."/>
            <person name="Martis M."/>
            <person name="Narechania A."/>
            <person name="Otillar R.P."/>
            <person name="Penning B.W."/>
            <person name="Salamov A.A."/>
            <person name="Wang Y."/>
            <person name="Zhang L."/>
            <person name="Carpita N.C."/>
            <person name="Freeling M."/>
            <person name="Gingle A.R."/>
            <person name="Hash C.T."/>
            <person name="Keller B."/>
            <person name="Klein P."/>
            <person name="Kresovich S."/>
            <person name="McCann M.C."/>
            <person name="Ming R."/>
            <person name="Peterson D.G."/>
            <person name="Mehboob-ur-Rahman"/>
            <person name="Ware D."/>
            <person name="Westhoff P."/>
            <person name="Mayer K.F."/>
            <person name="Messing J."/>
            <person name="Rokhsar D.S."/>
        </authorList>
    </citation>
    <scope>NUCLEOTIDE SEQUENCE [LARGE SCALE GENOMIC DNA]</scope>
    <source>
        <strain evidence="5">cv. BTx623</strain>
    </source>
</reference>